<keyword evidence="3" id="KW-0847">Vitamin C</keyword>
<evidence type="ECO:0000259" key="7">
    <source>
        <dbReference type="PROSITE" id="PS51471"/>
    </source>
</evidence>
<reference evidence="8" key="2">
    <citation type="journal article" date="2023" name="Plants (Basel)">
        <title>Annotation of the Turnera subulata (Passifloraceae) Draft Genome Reveals the S-Locus Evolved after the Divergence of Turneroideae from Passifloroideae in a Stepwise Manner.</title>
        <authorList>
            <person name="Henning P.M."/>
            <person name="Roalson E.H."/>
            <person name="Mir W."/>
            <person name="McCubbin A.G."/>
            <person name="Shore J.S."/>
        </authorList>
    </citation>
    <scope>NUCLEOTIDE SEQUENCE</scope>
    <source>
        <strain evidence="8">F60SS</strain>
    </source>
</reference>
<dbReference type="PANTHER" id="PTHR47991">
    <property type="entry name" value="OXOGLUTARATE/IRON-DEPENDENT DIOXYGENASE"/>
    <property type="match status" value="1"/>
</dbReference>
<keyword evidence="4 5" id="KW-0408">Iron</keyword>
<dbReference type="FunFam" id="2.60.120.330:FF:000018">
    <property type="entry name" value="2-oxoglutarate (2OG) and Fe(II)-dependent oxygenase superfamily protein"/>
    <property type="match status" value="1"/>
</dbReference>
<dbReference type="PROSITE" id="PS51471">
    <property type="entry name" value="FE2OG_OXY"/>
    <property type="match status" value="1"/>
</dbReference>
<dbReference type="Pfam" id="PF14226">
    <property type="entry name" value="DIOX_N"/>
    <property type="match status" value="1"/>
</dbReference>
<organism evidence="8 9">
    <name type="scientific">Turnera subulata</name>
    <dbReference type="NCBI Taxonomy" id="218843"/>
    <lineage>
        <taxon>Eukaryota</taxon>
        <taxon>Viridiplantae</taxon>
        <taxon>Streptophyta</taxon>
        <taxon>Embryophyta</taxon>
        <taxon>Tracheophyta</taxon>
        <taxon>Spermatophyta</taxon>
        <taxon>Magnoliopsida</taxon>
        <taxon>eudicotyledons</taxon>
        <taxon>Gunneridae</taxon>
        <taxon>Pentapetalae</taxon>
        <taxon>rosids</taxon>
        <taxon>fabids</taxon>
        <taxon>Malpighiales</taxon>
        <taxon>Passifloraceae</taxon>
        <taxon>Turnera</taxon>
    </lineage>
</organism>
<dbReference type="OrthoDB" id="288590at2759"/>
<evidence type="ECO:0000256" key="2">
    <source>
        <dbReference type="ARBA" id="ARBA00022723"/>
    </source>
</evidence>
<gene>
    <name evidence="8" type="ORF">Tsubulata_044527</name>
</gene>
<sequence>MPPLPAKSVPEMSVDGDEPPPQYIVKECNFAPLDLSTASGPFPIPIIDISLFSESASANSSKKEAADEALEQLRSALISAGCFQAVGHGMSSSFLDKVREVARQFFALPLEEKQKYARAENESEGFGSDTVVSDKQVLDWSNRLTLQVFPEERRRLNLWPKTPNEFGETLHEYGLKVRSAMALMYKAMARSLNLEENSFLGQMGDNSLNEVRMNFYPPCSRPDLVLGLKPHTDRSAMTVLLQDSEVESLQMLIDDKWVKVPIVKDALVVNLGDQMEIMSNGVFKSPLHRVVSNSGKLRVSLAFLSEPEPEKEIGPVDALVDEHRPRGYKNVKSYGSLNYTCYQKGMVAIDMVKM</sequence>
<dbReference type="InterPro" id="IPR044861">
    <property type="entry name" value="IPNS-like_FE2OG_OXY"/>
</dbReference>
<proteinExistence type="inferred from homology"/>
<reference evidence="8" key="1">
    <citation type="submission" date="2022-02" db="EMBL/GenBank/DDBJ databases">
        <authorList>
            <person name="Henning P.M."/>
            <person name="McCubbin A.G."/>
            <person name="Shore J.S."/>
        </authorList>
    </citation>
    <scope>NUCLEOTIDE SEQUENCE</scope>
    <source>
        <strain evidence="8">F60SS</strain>
        <tissue evidence="8">Leaves</tissue>
    </source>
</reference>
<dbReference type="SUPFAM" id="SSF51197">
    <property type="entry name" value="Clavaminate synthase-like"/>
    <property type="match status" value="1"/>
</dbReference>
<dbReference type="Gene3D" id="2.60.120.330">
    <property type="entry name" value="B-lactam Antibiotic, Isopenicillin N Synthase, Chain"/>
    <property type="match status" value="1"/>
</dbReference>
<feature type="domain" description="Fe2OG dioxygenase" evidence="7">
    <location>
        <begin position="207"/>
        <end position="307"/>
    </location>
</feature>
<dbReference type="InterPro" id="IPR050295">
    <property type="entry name" value="Plant_2OG-oxidoreductases"/>
</dbReference>
<evidence type="ECO:0000256" key="3">
    <source>
        <dbReference type="ARBA" id="ARBA00022896"/>
    </source>
</evidence>
<evidence type="ECO:0000256" key="4">
    <source>
        <dbReference type="ARBA" id="ARBA00023004"/>
    </source>
</evidence>
<evidence type="ECO:0000256" key="6">
    <source>
        <dbReference type="SAM" id="MobiDB-lite"/>
    </source>
</evidence>
<keyword evidence="2 5" id="KW-0479">Metal-binding</keyword>
<dbReference type="AlphaFoldDB" id="A0A9Q0FK24"/>
<protein>
    <recommendedName>
        <fullName evidence="7">Fe2OG dioxygenase domain-containing protein</fullName>
    </recommendedName>
</protein>
<keyword evidence="9" id="KW-1185">Reference proteome</keyword>
<feature type="region of interest" description="Disordered" evidence="6">
    <location>
        <begin position="1"/>
        <end position="20"/>
    </location>
</feature>
<evidence type="ECO:0000313" key="8">
    <source>
        <dbReference type="EMBL" id="KAJ4832902.1"/>
    </source>
</evidence>
<dbReference type="GO" id="GO:0031418">
    <property type="term" value="F:L-ascorbic acid binding"/>
    <property type="evidence" value="ECO:0007669"/>
    <property type="project" value="UniProtKB-KW"/>
</dbReference>
<keyword evidence="5" id="KW-0560">Oxidoreductase</keyword>
<comment type="similarity">
    <text evidence="1 5">Belongs to the iron/ascorbate-dependent oxidoreductase family.</text>
</comment>
<dbReference type="InterPro" id="IPR027443">
    <property type="entry name" value="IPNS-like_sf"/>
</dbReference>
<dbReference type="EMBL" id="JAKUCV010005047">
    <property type="protein sequence ID" value="KAJ4832902.1"/>
    <property type="molecule type" value="Genomic_DNA"/>
</dbReference>
<name>A0A9Q0FK24_9ROSI</name>
<comment type="caution">
    <text evidence="8">The sequence shown here is derived from an EMBL/GenBank/DDBJ whole genome shotgun (WGS) entry which is preliminary data.</text>
</comment>
<dbReference type="GO" id="GO:0046872">
    <property type="term" value="F:metal ion binding"/>
    <property type="evidence" value="ECO:0007669"/>
    <property type="project" value="UniProtKB-KW"/>
</dbReference>
<evidence type="ECO:0000256" key="5">
    <source>
        <dbReference type="RuleBase" id="RU003682"/>
    </source>
</evidence>
<dbReference type="Proteomes" id="UP001141552">
    <property type="component" value="Unassembled WGS sequence"/>
</dbReference>
<dbReference type="Pfam" id="PF03171">
    <property type="entry name" value="2OG-FeII_Oxy"/>
    <property type="match status" value="1"/>
</dbReference>
<dbReference type="GO" id="GO:0016491">
    <property type="term" value="F:oxidoreductase activity"/>
    <property type="evidence" value="ECO:0007669"/>
    <property type="project" value="UniProtKB-KW"/>
</dbReference>
<dbReference type="InterPro" id="IPR005123">
    <property type="entry name" value="Oxoglu/Fe-dep_dioxygenase_dom"/>
</dbReference>
<dbReference type="InterPro" id="IPR026992">
    <property type="entry name" value="DIOX_N"/>
</dbReference>
<accession>A0A9Q0FK24</accession>
<evidence type="ECO:0000256" key="1">
    <source>
        <dbReference type="ARBA" id="ARBA00008056"/>
    </source>
</evidence>
<evidence type="ECO:0000313" key="9">
    <source>
        <dbReference type="Proteomes" id="UP001141552"/>
    </source>
</evidence>